<protein>
    <submittedName>
        <fullName evidence="1">Uncharacterized protein</fullName>
    </submittedName>
</protein>
<keyword evidence="2" id="KW-1185">Reference proteome</keyword>
<sequence length="46" mass="5018">MSADAFLAIDHAFGIDWEKTRVRSPAFDADAAMCDASSPEFGVRLQ</sequence>
<dbReference type="Proteomes" id="UP000023430">
    <property type="component" value="Unassembled WGS sequence"/>
</dbReference>
<organism evidence="1 2">
    <name type="scientific">Roseivivax isoporae LMG 25204</name>
    <dbReference type="NCBI Taxonomy" id="1449351"/>
    <lineage>
        <taxon>Bacteria</taxon>
        <taxon>Pseudomonadati</taxon>
        <taxon>Pseudomonadota</taxon>
        <taxon>Alphaproteobacteria</taxon>
        <taxon>Rhodobacterales</taxon>
        <taxon>Roseobacteraceae</taxon>
        <taxon>Roseivivax</taxon>
    </lineage>
</organism>
<dbReference type="EMBL" id="JAME01000022">
    <property type="protein sequence ID" value="ETX28137.1"/>
    <property type="molecule type" value="Genomic_DNA"/>
</dbReference>
<comment type="caution">
    <text evidence="1">The sequence shown here is derived from an EMBL/GenBank/DDBJ whole genome shotgun (WGS) entry which is preliminary data.</text>
</comment>
<evidence type="ECO:0000313" key="1">
    <source>
        <dbReference type="EMBL" id="ETX28137.1"/>
    </source>
</evidence>
<evidence type="ECO:0000313" key="2">
    <source>
        <dbReference type="Proteomes" id="UP000023430"/>
    </source>
</evidence>
<proteinExistence type="predicted"/>
<accession>X7F5F4</accession>
<gene>
    <name evidence="1" type="ORF">RISW2_09345</name>
</gene>
<name>X7F5F4_9RHOB</name>
<dbReference type="AlphaFoldDB" id="X7F5F4"/>
<reference evidence="1 2" key="1">
    <citation type="submission" date="2014-01" db="EMBL/GenBank/DDBJ databases">
        <title>Roseivivax isoporae LMG 25204 Genome Sequencing.</title>
        <authorList>
            <person name="Lai Q."/>
            <person name="Li G."/>
            <person name="Shao Z."/>
        </authorList>
    </citation>
    <scope>NUCLEOTIDE SEQUENCE [LARGE SCALE GENOMIC DNA]</scope>
    <source>
        <strain evidence="1 2">LMG 25204</strain>
    </source>
</reference>